<evidence type="ECO:0008006" key="3">
    <source>
        <dbReference type="Google" id="ProtNLM"/>
    </source>
</evidence>
<proteinExistence type="predicted"/>
<keyword evidence="2" id="KW-1185">Reference proteome</keyword>
<gene>
    <name evidence="1" type="ORF">PPRIM_AZ9-3.1.T0310110</name>
</gene>
<protein>
    <recommendedName>
        <fullName evidence="3">Protein kinase domain-containing protein</fullName>
    </recommendedName>
</protein>
<name>A0A8S1L664_PARPR</name>
<comment type="caution">
    <text evidence="1">The sequence shown here is derived from an EMBL/GenBank/DDBJ whole genome shotgun (WGS) entry which is preliminary data.</text>
</comment>
<evidence type="ECO:0000313" key="1">
    <source>
        <dbReference type="EMBL" id="CAD8061043.1"/>
    </source>
</evidence>
<reference evidence="1" key="1">
    <citation type="submission" date="2021-01" db="EMBL/GenBank/DDBJ databases">
        <authorList>
            <consortium name="Genoscope - CEA"/>
            <person name="William W."/>
        </authorList>
    </citation>
    <scope>NUCLEOTIDE SEQUENCE</scope>
</reference>
<dbReference type="AlphaFoldDB" id="A0A8S1L664"/>
<dbReference type="OMA" id="EENSMYY"/>
<accession>A0A8S1L664</accession>
<sequence>MQYIQYHPQIIEEFKMNEAKSLFQSIDGSIITKFEDKESFKEVILLYNHKKKDLVQQQILFGLNSILNEDKYILLCKCYYEMRYTKLKQNEGFYIVILYNSQGKEYLIITNSNQFVKIETIIKRQCLSQHFLNKYHIIEQKRYLPFVQNYQNQELYCVLQIDKKQIITELDKEQFYNSIIIMNYFSEQTKIVKIYEENSMYYLFMKCMKLQSLESLILDDFEFREAPLVSIFYLTLQILQKYQNLGLYHGNINLKSIFINMQGTYLQILILFPKYLSNNNKGIQIDLLNLGQLLYQITFYEKKDKIKQFVDQKLITQQKQLYQNMNTENKQFKFLFRISQLDLLNQLLAQNITIENALKHQWFVTVKQNLKTEFMKDKKQCLNLRTIVESNNELSMTISMDKRIQSKEFAEYEIEDEFPVKCSILNPFQMNPSKQKHDNCVPKSKSFSSFDLTFENKEKFFTNNEKIFANNQSFFIQ</sequence>
<dbReference type="Proteomes" id="UP000688137">
    <property type="component" value="Unassembled WGS sequence"/>
</dbReference>
<organism evidence="1 2">
    <name type="scientific">Paramecium primaurelia</name>
    <dbReference type="NCBI Taxonomy" id="5886"/>
    <lineage>
        <taxon>Eukaryota</taxon>
        <taxon>Sar</taxon>
        <taxon>Alveolata</taxon>
        <taxon>Ciliophora</taxon>
        <taxon>Intramacronucleata</taxon>
        <taxon>Oligohymenophorea</taxon>
        <taxon>Peniculida</taxon>
        <taxon>Parameciidae</taxon>
        <taxon>Paramecium</taxon>
    </lineage>
</organism>
<evidence type="ECO:0000313" key="2">
    <source>
        <dbReference type="Proteomes" id="UP000688137"/>
    </source>
</evidence>
<dbReference type="EMBL" id="CAJJDM010000030">
    <property type="protein sequence ID" value="CAD8061043.1"/>
    <property type="molecule type" value="Genomic_DNA"/>
</dbReference>